<keyword evidence="3" id="KW-1185">Reference proteome</keyword>
<feature type="compositionally biased region" description="Basic and acidic residues" evidence="1">
    <location>
        <begin position="1"/>
        <end position="16"/>
    </location>
</feature>
<evidence type="ECO:0000256" key="1">
    <source>
        <dbReference type="SAM" id="MobiDB-lite"/>
    </source>
</evidence>
<evidence type="ECO:0000313" key="3">
    <source>
        <dbReference type="Proteomes" id="UP001054945"/>
    </source>
</evidence>
<accession>A0AAV4XZJ9</accession>
<dbReference type="EMBL" id="BPLR01001146">
    <property type="protein sequence ID" value="GIZ00348.1"/>
    <property type="molecule type" value="Genomic_DNA"/>
</dbReference>
<feature type="region of interest" description="Disordered" evidence="1">
    <location>
        <begin position="1"/>
        <end position="29"/>
    </location>
</feature>
<name>A0AAV4XZJ9_CAEEX</name>
<comment type="caution">
    <text evidence="2">The sequence shown here is derived from an EMBL/GenBank/DDBJ whole genome shotgun (WGS) entry which is preliminary data.</text>
</comment>
<evidence type="ECO:0000313" key="2">
    <source>
        <dbReference type="EMBL" id="GIZ00348.1"/>
    </source>
</evidence>
<gene>
    <name evidence="2" type="ORF">CEXT_595761</name>
</gene>
<sequence>MHALHEKRTKFSDRRPGGRGANTSSANLSSAMQKENAVWPINNLYNDVNKIFLFALFTAETSITQRIHFADEIETMYHKDENRSFHQERHIKSLECRENALPQPMWKKNKPFLLFTRASNYAP</sequence>
<dbReference type="AlphaFoldDB" id="A0AAV4XZJ9"/>
<dbReference type="Proteomes" id="UP001054945">
    <property type="component" value="Unassembled WGS sequence"/>
</dbReference>
<organism evidence="2 3">
    <name type="scientific">Caerostris extrusa</name>
    <name type="common">Bark spider</name>
    <name type="synonym">Caerostris bankana</name>
    <dbReference type="NCBI Taxonomy" id="172846"/>
    <lineage>
        <taxon>Eukaryota</taxon>
        <taxon>Metazoa</taxon>
        <taxon>Ecdysozoa</taxon>
        <taxon>Arthropoda</taxon>
        <taxon>Chelicerata</taxon>
        <taxon>Arachnida</taxon>
        <taxon>Araneae</taxon>
        <taxon>Araneomorphae</taxon>
        <taxon>Entelegynae</taxon>
        <taxon>Araneoidea</taxon>
        <taxon>Araneidae</taxon>
        <taxon>Caerostris</taxon>
    </lineage>
</organism>
<reference evidence="2 3" key="1">
    <citation type="submission" date="2021-06" db="EMBL/GenBank/DDBJ databases">
        <title>Caerostris extrusa draft genome.</title>
        <authorList>
            <person name="Kono N."/>
            <person name="Arakawa K."/>
        </authorList>
    </citation>
    <scope>NUCLEOTIDE SEQUENCE [LARGE SCALE GENOMIC DNA]</scope>
</reference>
<protein>
    <submittedName>
        <fullName evidence="2">Uncharacterized protein</fullName>
    </submittedName>
</protein>
<proteinExistence type="predicted"/>